<evidence type="ECO:0000313" key="15">
    <source>
        <dbReference type="Proteomes" id="UP001597283"/>
    </source>
</evidence>
<evidence type="ECO:0000256" key="9">
    <source>
        <dbReference type="RuleBase" id="RU003357"/>
    </source>
</evidence>
<comment type="caution">
    <text evidence="14">The sequence shown here is derived from an EMBL/GenBank/DDBJ whole genome shotgun (WGS) entry which is preliminary data.</text>
</comment>
<evidence type="ECO:0000256" key="6">
    <source>
        <dbReference type="ARBA" id="ARBA00023136"/>
    </source>
</evidence>
<keyword evidence="5 9" id="KW-0798">TonB box</keyword>
<dbReference type="PANTHER" id="PTHR40980">
    <property type="entry name" value="PLUG DOMAIN-CONTAINING PROTEIN"/>
    <property type="match status" value="1"/>
</dbReference>
<feature type="domain" description="TonB-dependent receptor-like beta-barrel" evidence="12">
    <location>
        <begin position="439"/>
        <end position="883"/>
    </location>
</feature>
<comment type="similarity">
    <text evidence="8 9">Belongs to the TonB-dependent receptor family.</text>
</comment>
<gene>
    <name evidence="14" type="ORF">ACFSC3_03060</name>
</gene>
<dbReference type="Pfam" id="PF07715">
    <property type="entry name" value="Plug"/>
    <property type="match status" value="1"/>
</dbReference>
<evidence type="ECO:0000256" key="1">
    <source>
        <dbReference type="ARBA" id="ARBA00004571"/>
    </source>
</evidence>
<keyword evidence="6 8" id="KW-0472">Membrane</keyword>
<accession>A0ABW4NCR9</accession>
<dbReference type="InterPro" id="IPR012910">
    <property type="entry name" value="Plug_dom"/>
</dbReference>
<evidence type="ECO:0000256" key="8">
    <source>
        <dbReference type="PROSITE-ProRule" id="PRU01360"/>
    </source>
</evidence>
<dbReference type="InterPro" id="IPR036942">
    <property type="entry name" value="Beta-barrel_TonB_sf"/>
</dbReference>
<feature type="chain" id="PRO_5045890446" evidence="11">
    <location>
        <begin position="30"/>
        <end position="916"/>
    </location>
</feature>
<proteinExistence type="inferred from homology"/>
<organism evidence="14 15">
    <name type="scientific">Sphingomonas floccifaciens</name>
    <dbReference type="NCBI Taxonomy" id="1844115"/>
    <lineage>
        <taxon>Bacteria</taxon>
        <taxon>Pseudomonadati</taxon>
        <taxon>Pseudomonadota</taxon>
        <taxon>Alphaproteobacteria</taxon>
        <taxon>Sphingomonadales</taxon>
        <taxon>Sphingomonadaceae</taxon>
        <taxon>Sphingomonas</taxon>
    </lineage>
</organism>
<evidence type="ECO:0000256" key="3">
    <source>
        <dbReference type="ARBA" id="ARBA00022452"/>
    </source>
</evidence>
<dbReference type="SUPFAM" id="SSF56935">
    <property type="entry name" value="Porins"/>
    <property type="match status" value="1"/>
</dbReference>
<dbReference type="PANTHER" id="PTHR40980:SF3">
    <property type="entry name" value="TONB-DEPENDENT RECEPTOR-LIKE BETA-BARREL DOMAIN-CONTAINING PROTEIN"/>
    <property type="match status" value="1"/>
</dbReference>
<sequence length="916" mass="99705">MKASVAVVARTTVSSVALSMMLTIGVAAAQTQPAPGQLPAPVQQPVPPAQTPVTNPSPAEASDDTPTNEIIVTGIRNSLANALSAKRDAAQLLDAISAEDIGRFPDKNIGEALQRVTGVQLTRTNGEGSGITIRGADANLNRVEVNGITALSTTAGQRDVDFRDLPVEFVNRLEVVKSVTPDMTEGGLGGTVRVITRRPFDSKDNSFLAGSAQGIYTDISKTFDPKFALIGSKKFFNDTLGVLLSGTYERRRVESHEARTTGWRQIDGNPALAGLQAIDLDNNGRGDFFPDIPRYIVNRLDTKRYAFNGVVEWRPEDGLRAYVQGNYARGDQEVNSQYLQITTAGSTLDRANTRIGPDDTVSHVEFVDNPAVARSSRLQVSHRNILGQIDRTQWNAAGGVDYEVGDWKLNTMTSYTRAKINNNYINATADAIGIGRVIVDYSNGQQAPNITLPMDPTTTAGINSVTAQYRPVINVQTEAATKGDIEYRGAAPWLTSLKAGYQIRQGTADSREFNATTTIDGFTTPSLLGRVQQVAGLMTLDDTPFFKTGDLGYDGGIRGWLQPGYAFVDSIGLPNPFGTPTLLNTWKVSERNIAGYAQGSFEFDLGVKVRGTVGARVVNTRTIADGYRTQTGRTLPVQFRGEGTEFLPSLNVRADLIPEKLLFRGSATEVIARPTPQQLAPRFSIDVVGLTGSRGNPELQPFRARQYDAGFEYYINRTSFLSATYFRKEISSFIENRTQAEVVDGVTYAITLPVNGAQRVTINGAEVGAQVAFDFLNVPVLNHMGVIANYTYSKDTGYAGRDFFTGGALPFPGLSRHSYNLSAYYEDSLFSLRGSYNWRSNYLITALGRGNNPEFGEAFGQLDASASINLTPKVSIFAEGVNLTDATRAENANSVYRRTLLETYGRRFYGGVRFRF</sequence>
<dbReference type="InterPro" id="IPR039426">
    <property type="entry name" value="TonB-dep_rcpt-like"/>
</dbReference>
<feature type="signal peptide" evidence="11">
    <location>
        <begin position="1"/>
        <end position="29"/>
    </location>
</feature>
<dbReference type="InterPro" id="IPR037066">
    <property type="entry name" value="Plug_dom_sf"/>
</dbReference>
<protein>
    <submittedName>
        <fullName evidence="14">TonB-dependent receptor</fullName>
    </submittedName>
</protein>
<dbReference type="NCBIfam" id="TIGR01782">
    <property type="entry name" value="TonB-Xanth-Caul"/>
    <property type="match status" value="1"/>
</dbReference>
<keyword evidence="11" id="KW-0732">Signal</keyword>
<keyword evidence="7 8" id="KW-0998">Cell outer membrane</keyword>
<keyword evidence="2 8" id="KW-0813">Transport</keyword>
<evidence type="ECO:0000259" key="13">
    <source>
        <dbReference type="Pfam" id="PF07715"/>
    </source>
</evidence>
<dbReference type="Proteomes" id="UP001597283">
    <property type="component" value="Unassembled WGS sequence"/>
</dbReference>
<evidence type="ECO:0000256" key="4">
    <source>
        <dbReference type="ARBA" id="ARBA00022692"/>
    </source>
</evidence>
<dbReference type="InterPro" id="IPR010104">
    <property type="entry name" value="TonB_rcpt_bac"/>
</dbReference>
<feature type="compositionally biased region" description="Pro residues" evidence="10">
    <location>
        <begin position="36"/>
        <end position="50"/>
    </location>
</feature>
<name>A0ABW4NCR9_9SPHN</name>
<dbReference type="PROSITE" id="PS52016">
    <property type="entry name" value="TONB_DEPENDENT_REC_3"/>
    <property type="match status" value="1"/>
</dbReference>
<dbReference type="InterPro" id="IPR000531">
    <property type="entry name" value="Beta-barrel_TonB"/>
</dbReference>
<keyword evidence="3 8" id="KW-1134">Transmembrane beta strand</keyword>
<evidence type="ECO:0000313" key="14">
    <source>
        <dbReference type="EMBL" id="MFD1786545.1"/>
    </source>
</evidence>
<feature type="domain" description="TonB-dependent receptor plug" evidence="13">
    <location>
        <begin position="86"/>
        <end position="191"/>
    </location>
</feature>
<keyword evidence="4 8" id="KW-0812">Transmembrane</keyword>
<feature type="region of interest" description="Disordered" evidence="10">
    <location>
        <begin position="33"/>
        <end position="66"/>
    </location>
</feature>
<keyword evidence="14" id="KW-0675">Receptor</keyword>
<dbReference type="EMBL" id="JBHUFC010000002">
    <property type="protein sequence ID" value="MFD1786545.1"/>
    <property type="molecule type" value="Genomic_DNA"/>
</dbReference>
<dbReference type="Gene3D" id="2.170.130.10">
    <property type="entry name" value="TonB-dependent receptor, plug domain"/>
    <property type="match status" value="1"/>
</dbReference>
<evidence type="ECO:0000256" key="7">
    <source>
        <dbReference type="ARBA" id="ARBA00023237"/>
    </source>
</evidence>
<reference evidence="15" key="1">
    <citation type="journal article" date="2019" name="Int. J. Syst. Evol. Microbiol.">
        <title>The Global Catalogue of Microorganisms (GCM) 10K type strain sequencing project: providing services to taxonomists for standard genome sequencing and annotation.</title>
        <authorList>
            <consortium name="The Broad Institute Genomics Platform"/>
            <consortium name="The Broad Institute Genome Sequencing Center for Infectious Disease"/>
            <person name="Wu L."/>
            <person name="Ma J."/>
        </authorList>
    </citation>
    <scope>NUCLEOTIDE SEQUENCE [LARGE SCALE GENOMIC DNA]</scope>
    <source>
        <strain evidence="15">Q85</strain>
    </source>
</reference>
<comment type="subcellular location">
    <subcellularLocation>
        <location evidence="1 8">Cell outer membrane</location>
        <topology evidence="1 8">Multi-pass membrane protein</topology>
    </subcellularLocation>
</comment>
<evidence type="ECO:0000256" key="2">
    <source>
        <dbReference type="ARBA" id="ARBA00022448"/>
    </source>
</evidence>
<evidence type="ECO:0000259" key="12">
    <source>
        <dbReference type="Pfam" id="PF00593"/>
    </source>
</evidence>
<keyword evidence="15" id="KW-1185">Reference proteome</keyword>
<evidence type="ECO:0000256" key="11">
    <source>
        <dbReference type="SAM" id="SignalP"/>
    </source>
</evidence>
<dbReference type="CDD" id="cd01347">
    <property type="entry name" value="ligand_gated_channel"/>
    <property type="match status" value="1"/>
</dbReference>
<evidence type="ECO:0000256" key="5">
    <source>
        <dbReference type="ARBA" id="ARBA00023077"/>
    </source>
</evidence>
<evidence type="ECO:0000256" key="10">
    <source>
        <dbReference type="SAM" id="MobiDB-lite"/>
    </source>
</evidence>
<dbReference type="Gene3D" id="2.40.170.20">
    <property type="entry name" value="TonB-dependent receptor, beta-barrel domain"/>
    <property type="match status" value="1"/>
</dbReference>
<dbReference type="Pfam" id="PF00593">
    <property type="entry name" value="TonB_dep_Rec_b-barrel"/>
    <property type="match status" value="1"/>
</dbReference>